<feature type="region of interest" description="Disordered" evidence="7">
    <location>
        <begin position="165"/>
        <end position="185"/>
    </location>
</feature>
<keyword evidence="3" id="KW-0732">Signal</keyword>
<dbReference type="EMBL" id="MNCJ02000328">
    <property type="protein sequence ID" value="KAF5774875.1"/>
    <property type="molecule type" value="Genomic_DNA"/>
</dbReference>
<protein>
    <submittedName>
        <fullName evidence="9">Uncharacterized protein</fullName>
    </submittedName>
</protein>
<dbReference type="Gramene" id="mRNA:HanXRQr2_Chr13g0605681">
    <property type="protein sequence ID" value="mRNA:HanXRQr2_Chr13g0605681"/>
    <property type="gene ID" value="HanXRQr2_Chr13g0605681"/>
</dbReference>
<proteinExistence type="inferred from homology"/>
<name>A0A9K3EKH1_HELAN</name>
<dbReference type="Proteomes" id="UP000215914">
    <property type="component" value="Unassembled WGS sequence"/>
</dbReference>
<keyword evidence="2 8" id="KW-0812">Transmembrane</keyword>
<evidence type="ECO:0000256" key="4">
    <source>
        <dbReference type="ARBA" id="ARBA00022989"/>
    </source>
</evidence>
<reference evidence="9" key="2">
    <citation type="submission" date="2020-06" db="EMBL/GenBank/DDBJ databases">
        <title>Helianthus annuus Genome sequencing and assembly Release 2.</title>
        <authorList>
            <person name="Gouzy J."/>
            <person name="Langlade N."/>
            <person name="Munos S."/>
        </authorList>
    </citation>
    <scope>NUCLEOTIDE SEQUENCE</scope>
    <source>
        <tissue evidence="9">Leaves</tissue>
    </source>
</reference>
<gene>
    <name evidence="9" type="ORF">HanXRQr2_Chr13g0605681</name>
</gene>
<evidence type="ECO:0000256" key="8">
    <source>
        <dbReference type="SAM" id="Phobius"/>
    </source>
</evidence>
<feature type="transmembrane region" description="Helical" evidence="8">
    <location>
        <begin position="75"/>
        <end position="99"/>
    </location>
</feature>
<keyword evidence="10" id="KW-1185">Reference proteome</keyword>
<sequence length="185" mass="20345">MIMHVVTYAWQTYELRMHINYGLRPFCDYPSSPAVGLAIAGAIALVLARIIITVTTDGCCSCYQRTPNEPICAQFFLIISWITSSIALILFIAGAKLISQNTAKGSINDGYHCYILNPGVFSAAGIVGVVSVLFSLVYYILYVFDQHRAAKKSEVDLELEKPPVTDVKKPTISDGMKPQVPSQKH</sequence>
<dbReference type="InterPro" id="IPR052222">
    <property type="entry name" value="DESIGUAL"/>
</dbReference>
<comment type="caution">
    <text evidence="9">The sequence shown here is derived from an EMBL/GenBank/DDBJ whole genome shotgun (WGS) entry which is preliminary data.</text>
</comment>
<comment type="similarity">
    <text evidence="6">Belongs to the DESIGUAL family.</text>
</comment>
<evidence type="ECO:0000313" key="9">
    <source>
        <dbReference type="EMBL" id="KAF5774875.1"/>
    </source>
</evidence>
<feature type="transmembrane region" description="Helical" evidence="8">
    <location>
        <begin position="119"/>
        <end position="144"/>
    </location>
</feature>
<dbReference type="InterPro" id="IPR009606">
    <property type="entry name" value="DEAL/Modifying_wall_lignin1/2"/>
</dbReference>
<evidence type="ECO:0000256" key="6">
    <source>
        <dbReference type="ARBA" id="ARBA00029467"/>
    </source>
</evidence>
<organism evidence="9 10">
    <name type="scientific">Helianthus annuus</name>
    <name type="common">Common sunflower</name>
    <dbReference type="NCBI Taxonomy" id="4232"/>
    <lineage>
        <taxon>Eukaryota</taxon>
        <taxon>Viridiplantae</taxon>
        <taxon>Streptophyta</taxon>
        <taxon>Embryophyta</taxon>
        <taxon>Tracheophyta</taxon>
        <taxon>Spermatophyta</taxon>
        <taxon>Magnoliopsida</taxon>
        <taxon>eudicotyledons</taxon>
        <taxon>Gunneridae</taxon>
        <taxon>Pentapetalae</taxon>
        <taxon>asterids</taxon>
        <taxon>campanulids</taxon>
        <taxon>Asterales</taxon>
        <taxon>Asteraceae</taxon>
        <taxon>Asteroideae</taxon>
        <taxon>Heliantheae alliance</taxon>
        <taxon>Heliantheae</taxon>
        <taxon>Helianthus</taxon>
    </lineage>
</organism>
<evidence type="ECO:0000256" key="1">
    <source>
        <dbReference type="ARBA" id="ARBA00004127"/>
    </source>
</evidence>
<accession>A0A9K3EKH1</accession>
<keyword evidence="4 8" id="KW-1133">Transmembrane helix</keyword>
<dbReference type="GO" id="GO:0012505">
    <property type="term" value="C:endomembrane system"/>
    <property type="evidence" value="ECO:0007669"/>
    <property type="project" value="UniProtKB-SubCell"/>
</dbReference>
<dbReference type="AlphaFoldDB" id="A0A9K3EKH1"/>
<feature type="transmembrane region" description="Helical" evidence="8">
    <location>
        <begin position="34"/>
        <end position="54"/>
    </location>
</feature>
<keyword evidence="5 8" id="KW-0472">Membrane</keyword>
<evidence type="ECO:0000256" key="5">
    <source>
        <dbReference type="ARBA" id="ARBA00023136"/>
    </source>
</evidence>
<dbReference type="PANTHER" id="PTHR31769">
    <property type="entry name" value="OS07G0462200 PROTEIN-RELATED"/>
    <property type="match status" value="1"/>
</dbReference>
<dbReference type="Pfam" id="PF06749">
    <property type="entry name" value="DUF1218"/>
    <property type="match status" value="1"/>
</dbReference>
<reference evidence="9" key="1">
    <citation type="journal article" date="2017" name="Nature">
        <title>The sunflower genome provides insights into oil metabolism, flowering and Asterid evolution.</title>
        <authorList>
            <person name="Badouin H."/>
            <person name="Gouzy J."/>
            <person name="Grassa C.J."/>
            <person name="Murat F."/>
            <person name="Staton S.E."/>
            <person name="Cottret L."/>
            <person name="Lelandais-Briere C."/>
            <person name="Owens G.L."/>
            <person name="Carrere S."/>
            <person name="Mayjonade B."/>
            <person name="Legrand L."/>
            <person name="Gill N."/>
            <person name="Kane N.C."/>
            <person name="Bowers J.E."/>
            <person name="Hubner S."/>
            <person name="Bellec A."/>
            <person name="Berard A."/>
            <person name="Berges H."/>
            <person name="Blanchet N."/>
            <person name="Boniface M.C."/>
            <person name="Brunel D."/>
            <person name="Catrice O."/>
            <person name="Chaidir N."/>
            <person name="Claudel C."/>
            <person name="Donnadieu C."/>
            <person name="Faraut T."/>
            <person name="Fievet G."/>
            <person name="Helmstetter N."/>
            <person name="King M."/>
            <person name="Knapp S.J."/>
            <person name="Lai Z."/>
            <person name="Le Paslier M.C."/>
            <person name="Lippi Y."/>
            <person name="Lorenzon L."/>
            <person name="Mandel J.R."/>
            <person name="Marage G."/>
            <person name="Marchand G."/>
            <person name="Marquand E."/>
            <person name="Bret-Mestries E."/>
            <person name="Morien E."/>
            <person name="Nambeesan S."/>
            <person name="Nguyen T."/>
            <person name="Pegot-Espagnet P."/>
            <person name="Pouilly N."/>
            <person name="Raftis F."/>
            <person name="Sallet E."/>
            <person name="Schiex T."/>
            <person name="Thomas J."/>
            <person name="Vandecasteele C."/>
            <person name="Vares D."/>
            <person name="Vear F."/>
            <person name="Vautrin S."/>
            <person name="Crespi M."/>
            <person name="Mangin B."/>
            <person name="Burke J.M."/>
            <person name="Salse J."/>
            <person name="Munos S."/>
            <person name="Vincourt P."/>
            <person name="Rieseberg L.H."/>
            <person name="Langlade N.B."/>
        </authorList>
    </citation>
    <scope>NUCLEOTIDE SEQUENCE</scope>
    <source>
        <tissue evidence="9">Leaves</tissue>
    </source>
</reference>
<evidence type="ECO:0000313" key="10">
    <source>
        <dbReference type="Proteomes" id="UP000215914"/>
    </source>
</evidence>
<evidence type="ECO:0000256" key="7">
    <source>
        <dbReference type="SAM" id="MobiDB-lite"/>
    </source>
</evidence>
<comment type="subcellular location">
    <subcellularLocation>
        <location evidence="1">Endomembrane system</location>
        <topology evidence="1">Multi-pass membrane protein</topology>
    </subcellularLocation>
</comment>
<evidence type="ECO:0000256" key="3">
    <source>
        <dbReference type="ARBA" id="ARBA00022729"/>
    </source>
</evidence>
<evidence type="ECO:0000256" key="2">
    <source>
        <dbReference type="ARBA" id="ARBA00022692"/>
    </source>
</evidence>